<evidence type="ECO:0000256" key="1">
    <source>
        <dbReference type="SAM" id="MobiDB-lite"/>
    </source>
</evidence>
<proteinExistence type="predicted"/>
<dbReference type="KEGG" id="tet:TTHERM_00299880"/>
<dbReference type="Proteomes" id="UP000009168">
    <property type="component" value="Unassembled WGS sequence"/>
</dbReference>
<dbReference type="InParanoid" id="I7MM68"/>
<organism evidence="2 3">
    <name type="scientific">Tetrahymena thermophila (strain SB210)</name>
    <dbReference type="NCBI Taxonomy" id="312017"/>
    <lineage>
        <taxon>Eukaryota</taxon>
        <taxon>Sar</taxon>
        <taxon>Alveolata</taxon>
        <taxon>Ciliophora</taxon>
        <taxon>Intramacronucleata</taxon>
        <taxon>Oligohymenophorea</taxon>
        <taxon>Hymenostomatida</taxon>
        <taxon>Tetrahymenina</taxon>
        <taxon>Tetrahymenidae</taxon>
        <taxon>Tetrahymena</taxon>
    </lineage>
</organism>
<dbReference type="AlphaFoldDB" id="I7MM68"/>
<dbReference type="GeneID" id="7833028"/>
<dbReference type="EMBL" id="GG662449">
    <property type="protein sequence ID" value="EAS04270.1"/>
    <property type="molecule type" value="Genomic_DNA"/>
</dbReference>
<name>I7MM68_TETTS</name>
<feature type="region of interest" description="Disordered" evidence="1">
    <location>
        <begin position="1"/>
        <end position="23"/>
    </location>
</feature>
<protein>
    <submittedName>
        <fullName evidence="2">Uncharacterized protein</fullName>
    </submittedName>
</protein>
<evidence type="ECO:0000313" key="3">
    <source>
        <dbReference type="Proteomes" id="UP000009168"/>
    </source>
</evidence>
<sequence length="193" mass="22617">MGCVNDKQGQRSPKHANPLDSKPFLQESSQLLKEYLRIEQELFKQRVHLNNLISSQRKQEMTLNNMSLPRGSSLNEKQGEWAEQTYFQEMQLLSELEKKALAQPAHYQILIEKINRVRSNFSRLVKQLNQIKTAHMKLMSMGQKYGVQNQGDFEIAYNELKKQEEKFSAYFDRNQTRNKISLSETTQATNFNN</sequence>
<reference evidence="3" key="1">
    <citation type="journal article" date="2006" name="PLoS Biol.">
        <title>Macronuclear genome sequence of the ciliate Tetrahymena thermophila, a model eukaryote.</title>
        <authorList>
            <person name="Eisen J.A."/>
            <person name="Coyne R.S."/>
            <person name="Wu M."/>
            <person name="Wu D."/>
            <person name="Thiagarajan M."/>
            <person name="Wortman J.R."/>
            <person name="Badger J.H."/>
            <person name="Ren Q."/>
            <person name="Amedeo P."/>
            <person name="Jones K.M."/>
            <person name="Tallon L.J."/>
            <person name="Delcher A.L."/>
            <person name="Salzberg S.L."/>
            <person name="Silva J.C."/>
            <person name="Haas B.J."/>
            <person name="Majoros W.H."/>
            <person name="Farzad M."/>
            <person name="Carlton J.M."/>
            <person name="Smith R.K. Jr."/>
            <person name="Garg J."/>
            <person name="Pearlman R.E."/>
            <person name="Karrer K.M."/>
            <person name="Sun L."/>
            <person name="Manning G."/>
            <person name="Elde N.C."/>
            <person name="Turkewitz A.P."/>
            <person name="Asai D.J."/>
            <person name="Wilkes D.E."/>
            <person name="Wang Y."/>
            <person name="Cai H."/>
            <person name="Collins K."/>
            <person name="Stewart B.A."/>
            <person name="Lee S.R."/>
            <person name="Wilamowska K."/>
            <person name="Weinberg Z."/>
            <person name="Ruzzo W.L."/>
            <person name="Wloga D."/>
            <person name="Gaertig J."/>
            <person name="Frankel J."/>
            <person name="Tsao C.-C."/>
            <person name="Gorovsky M.A."/>
            <person name="Keeling P.J."/>
            <person name="Waller R.F."/>
            <person name="Patron N.J."/>
            <person name="Cherry J.M."/>
            <person name="Stover N.A."/>
            <person name="Krieger C.J."/>
            <person name="del Toro C."/>
            <person name="Ryder H.F."/>
            <person name="Williamson S.C."/>
            <person name="Barbeau R.A."/>
            <person name="Hamilton E.P."/>
            <person name="Orias E."/>
        </authorList>
    </citation>
    <scope>NUCLEOTIDE SEQUENCE [LARGE SCALE GENOMIC DNA]</scope>
    <source>
        <strain evidence="3">SB210</strain>
    </source>
</reference>
<dbReference type="RefSeq" id="XP_001024515.1">
    <property type="nucleotide sequence ID" value="XM_001024515.3"/>
</dbReference>
<dbReference type="HOGENOM" id="CLU_1411394_0_0_1"/>
<keyword evidence="3" id="KW-1185">Reference proteome</keyword>
<gene>
    <name evidence="2" type="ORF">TTHERM_00299880</name>
</gene>
<accession>I7MM68</accession>
<evidence type="ECO:0000313" key="2">
    <source>
        <dbReference type="EMBL" id="EAS04270.1"/>
    </source>
</evidence>